<dbReference type="Gene3D" id="1.10.10.10">
    <property type="entry name" value="Winged helix-like DNA-binding domain superfamily/Winged helix DNA-binding domain"/>
    <property type="match status" value="1"/>
</dbReference>
<keyword evidence="2" id="KW-0805">Transcription regulation</keyword>
<reference evidence="10 11" key="1">
    <citation type="journal article" date="2019" name="Microorganisms">
        <title>Systematic Affiliation and Genome Analysis of Subtercola vilae DB165(T) with Particular Emphasis on Cold Adaptation of an Isolate from a High-Altitude Cold Volcano Lake.</title>
        <authorList>
            <person name="Villalobos A.S."/>
            <person name="Wiese J."/>
            <person name="Imhoff J.F."/>
            <person name="Dorador C."/>
            <person name="Keller A."/>
            <person name="Hentschel U."/>
        </authorList>
    </citation>
    <scope>NUCLEOTIDE SEQUENCE [LARGE SCALE GENOMIC DNA]</scope>
    <source>
        <strain evidence="10 11">DB165</strain>
    </source>
</reference>
<name>A0A4V4RG40_9MICO</name>
<dbReference type="InterPro" id="IPR029016">
    <property type="entry name" value="GAF-like_dom_sf"/>
</dbReference>
<keyword evidence="11" id="KW-1185">Reference proteome</keyword>
<comment type="function">
    <text evidence="5">May be an activator protein for the gylABX operon.</text>
</comment>
<dbReference type="OrthoDB" id="8479143at2"/>
<keyword evidence="1" id="KW-0319">Glycerol metabolism</keyword>
<feature type="compositionally biased region" description="Polar residues" evidence="7">
    <location>
        <begin position="1"/>
        <end position="15"/>
    </location>
</feature>
<evidence type="ECO:0000256" key="6">
    <source>
        <dbReference type="ARBA" id="ARBA00070406"/>
    </source>
</evidence>
<feature type="compositionally biased region" description="Pro residues" evidence="7">
    <location>
        <begin position="35"/>
        <end position="45"/>
    </location>
</feature>
<keyword evidence="3" id="KW-0238">DNA-binding</keyword>
<dbReference type="SUPFAM" id="SSF46785">
    <property type="entry name" value="Winged helix' DNA-binding domain"/>
    <property type="match status" value="1"/>
</dbReference>
<evidence type="ECO:0000256" key="1">
    <source>
        <dbReference type="ARBA" id="ARBA00022798"/>
    </source>
</evidence>
<dbReference type="InterPro" id="IPR005471">
    <property type="entry name" value="Tscrpt_reg_IclR_N"/>
</dbReference>
<dbReference type="AlphaFoldDB" id="A0A4V4RG40"/>
<dbReference type="RefSeq" id="WP_136641397.1">
    <property type="nucleotide sequence ID" value="NZ_QYRT01000008.1"/>
</dbReference>
<dbReference type="SUPFAM" id="SSF55781">
    <property type="entry name" value="GAF domain-like"/>
    <property type="match status" value="1"/>
</dbReference>
<feature type="domain" description="IclR-ED" evidence="9">
    <location>
        <begin position="126"/>
        <end position="309"/>
    </location>
</feature>
<dbReference type="PROSITE" id="PS51078">
    <property type="entry name" value="ICLR_ED"/>
    <property type="match status" value="1"/>
</dbReference>
<sequence>MRPANQPSSRTTSCPTRPVRAASGASGGAERPRRATPPHPRPAPEGPIRERNQPIAGRGASANFVEALARGLDVIGAFGDSHTSMSLAEIAAATNLARPTTHRLLATLIELGFVRQSGSLFELTPRILDLGYAFVSSQGLWQVARPHLEALVGRTGESSSMAQLSGSDIVYTARVAVPKIIALRVEIGTRFPAQVTSQGKVLLAALAPDALRRTLAEPSSSRVVIAARDPADLARELDGVRARGWALADEELAPGVRSIAAPVSDSTGTVLAAVNVTVHAAETPTALLLERHLPELLATAAAISADWGRLDARPYVEVPEH</sequence>
<dbReference type="PROSITE" id="PS51077">
    <property type="entry name" value="HTH_ICLR"/>
    <property type="match status" value="1"/>
</dbReference>
<dbReference type="GO" id="GO:0006071">
    <property type="term" value="P:glycerol metabolic process"/>
    <property type="evidence" value="ECO:0007669"/>
    <property type="project" value="UniProtKB-KW"/>
</dbReference>
<feature type="domain" description="HTH iclR-type" evidence="8">
    <location>
        <begin position="65"/>
        <end position="125"/>
    </location>
</feature>
<feature type="region of interest" description="Disordered" evidence="7">
    <location>
        <begin position="1"/>
        <end position="53"/>
    </location>
</feature>
<dbReference type="GO" id="GO:0045892">
    <property type="term" value="P:negative regulation of DNA-templated transcription"/>
    <property type="evidence" value="ECO:0007669"/>
    <property type="project" value="TreeGrafter"/>
</dbReference>
<evidence type="ECO:0000256" key="5">
    <source>
        <dbReference type="ARBA" id="ARBA00058938"/>
    </source>
</evidence>
<organism evidence="10 11">
    <name type="scientific">Subtercola vilae</name>
    <dbReference type="NCBI Taxonomy" id="2056433"/>
    <lineage>
        <taxon>Bacteria</taxon>
        <taxon>Bacillati</taxon>
        <taxon>Actinomycetota</taxon>
        <taxon>Actinomycetes</taxon>
        <taxon>Micrococcales</taxon>
        <taxon>Microbacteriaceae</taxon>
        <taxon>Subtercola</taxon>
    </lineage>
</organism>
<dbReference type="InterPro" id="IPR036390">
    <property type="entry name" value="WH_DNA-bd_sf"/>
</dbReference>
<dbReference type="InterPro" id="IPR050707">
    <property type="entry name" value="HTH_MetabolicPath_Reg"/>
</dbReference>
<dbReference type="PANTHER" id="PTHR30136">
    <property type="entry name" value="HELIX-TURN-HELIX TRANSCRIPTIONAL REGULATOR, ICLR FAMILY"/>
    <property type="match status" value="1"/>
</dbReference>
<gene>
    <name evidence="10" type="ORF">D4765_06075</name>
</gene>
<dbReference type="Pfam" id="PF09339">
    <property type="entry name" value="HTH_IclR"/>
    <property type="match status" value="1"/>
</dbReference>
<keyword evidence="4" id="KW-0804">Transcription</keyword>
<evidence type="ECO:0000259" key="8">
    <source>
        <dbReference type="PROSITE" id="PS51077"/>
    </source>
</evidence>
<evidence type="ECO:0000313" key="11">
    <source>
        <dbReference type="Proteomes" id="UP000306192"/>
    </source>
</evidence>
<evidence type="ECO:0000256" key="2">
    <source>
        <dbReference type="ARBA" id="ARBA00023015"/>
    </source>
</evidence>
<evidence type="ECO:0000256" key="4">
    <source>
        <dbReference type="ARBA" id="ARBA00023163"/>
    </source>
</evidence>
<evidence type="ECO:0000256" key="7">
    <source>
        <dbReference type="SAM" id="MobiDB-lite"/>
    </source>
</evidence>
<evidence type="ECO:0000313" key="10">
    <source>
        <dbReference type="EMBL" id="TIH38664.1"/>
    </source>
</evidence>
<evidence type="ECO:0000259" key="9">
    <source>
        <dbReference type="PROSITE" id="PS51078"/>
    </source>
</evidence>
<accession>A0A4V4RG40</accession>
<dbReference type="InterPro" id="IPR014757">
    <property type="entry name" value="Tscrpt_reg_IclR_C"/>
</dbReference>
<dbReference type="InterPro" id="IPR036388">
    <property type="entry name" value="WH-like_DNA-bd_sf"/>
</dbReference>
<dbReference type="GO" id="GO:0003700">
    <property type="term" value="F:DNA-binding transcription factor activity"/>
    <property type="evidence" value="ECO:0007669"/>
    <property type="project" value="TreeGrafter"/>
</dbReference>
<evidence type="ECO:0000256" key="3">
    <source>
        <dbReference type="ARBA" id="ARBA00023125"/>
    </source>
</evidence>
<dbReference type="PANTHER" id="PTHR30136:SF34">
    <property type="entry name" value="TRANSCRIPTIONAL REGULATOR"/>
    <property type="match status" value="1"/>
</dbReference>
<dbReference type="Proteomes" id="UP000306192">
    <property type="component" value="Unassembled WGS sequence"/>
</dbReference>
<protein>
    <recommendedName>
        <fullName evidence="6">Glycerol operon regulatory protein</fullName>
    </recommendedName>
</protein>
<comment type="caution">
    <text evidence="10">The sequence shown here is derived from an EMBL/GenBank/DDBJ whole genome shotgun (WGS) entry which is preliminary data.</text>
</comment>
<dbReference type="GO" id="GO:0003677">
    <property type="term" value="F:DNA binding"/>
    <property type="evidence" value="ECO:0007669"/>
    <property type="project" value="UniProtKB-KW"/>
</dbReference>
<dbReference type="SMART" id="SM00346">
    <property type="entry name" value="HTH_ICLR"/>
    <property type="match status" value="1"/>
</dbReference>
<dbReference type="FunFam" id="1.10.10.10:FF:000056">
    <property type="entry name" value="IclR family transcriptional regulator"/>
    <property type="match status" value="1"/>
</dbReference>
<dbReference type="EMBL" id="QYRT01000008">
    <property type="protein sequence ID" value="TIH38664.1"/>
    <property type="molecule type" value="Genomic_DNA"/>
</dbReference>
<proteinExistence type="predicted"/>
<dbReference type="Gene3D" id="3.30.450.40">
    <property type="match status" value="1"/>
</dbReference>
<dbReference type="Pfam" id="PF01614">
    <property type="entry name" value="IclR_C"/>
    <property type="match status" value="1"/>
</dbReference>